<evidence type="ECO:0000259" key="2">
    <source>
        <dbReference type="Pfam" id="PF23304"/>
    </source>
</evidence>
<protein>
    <recommendedName>
        <fullName evidence="5">Bardet-Biedl syndrome 1 N-terminal domain-containing protein</fullName>
    </recommendedName>
</protein>
<dbReference type="InterPro" id="IPR032728">
    <property type="entry name" value="BBS1_N"/>
</dbReference>
<dbReference type="Pfam" id="PF23304">
    <property type="entry name" value="GAE_BBS1"/>
    <property type="match status" value="1"/>
</dbReference>
<evidence type="ECO:0008006" key="5">
    <source>
        <dbReference type="Google" id="ProtNLM"/>
    </source>
</evidence>
<dbReference type="GO" id="GO:0034464">
    <property type="term" value="C:BBSome"/>
    <property type="evidence" value="ECO:0007669"/>
    <property type="project" value="InterPro"/>
</dbReference>
<reference evidence="3" key="1">
    <citation type="submission" date="2022-05" db="EMBL/GenBank/DDBJ databases">
        <authorList>
            <person name="Okamura Y."/>
        </authorList>
    </citation>
    <scope>NUCLEOTIDE SEQUENCE</scope>
</reference>
<dbReference type="GO" id="GO:0061512">
    <property type="term" value="P:protein localization to cilium"/>
    <property type="evidence" value="ECO:0007669"/>
    <property type="project" value="TreeGrafter"/>
</dbReference>
<dbReference type="GO" id="GO:0005813">
    <property type="term" value="C:centrosome"/>
    <property type="evidence" value="ECO:0007669"/>
    <property type="project" value="TreeGrafter"/>
</dbReference>
<dbReference type="InterPro" id="IPR028784">
    <property type="entry name" value="BBS1"/>
</dbReference>
<dbReference type="InterPro" id="IPR056419">
    <property type="entry name" value="GAE_BBS1"/>
</dbReference>
<comment type="caution">
    <text evidence="3">The sequence shown here is derived from an EMBL/GenBank/DDBJ whole genome shotgun (WGS) entry which is preliminary data.</text>
</comment>
<dbReference type="GO" id="GO:1905515">
    <property type="term" value="P:non-motile cilium assembly"/>
    <property type="evidence" value="ECO:0007669"/>
    <property type="project" value="InterPro"/>
</dbReference>
<feature type="domain" description="Bardet-Biedl syndrome 1 protein GAE" evidence="2">
    <location>
        <begin position="476"/>
        <end position="590"/>
    </location>
</feature>
<dbReference type="Pfam" id="PF14779">
    <property type="entry name" value="BBS1"/>
    <property type="match status" value="1"/>
</dbReference>
<dbReference type="AlphaFoldDB" id="A0A9P0SKW2"/>
<accession>A0A9P0SKW2</accession>
<name>A0A9P0SKW2_PIEBR</name>
<dbReference type="GO" id="GO:0005113">
    <property type="term" value="F:patched binding"/>
    <property type="evidence" value="ECO:0007669"/>
    <property type="project" value="TreeGrafter"/>
</dbReference>
<dbReference type="GO" id="GO:0005930">
    <property type="term" value="C:axoneme"/>
    <property type="evidence" value="ECO:0007669"/>
    <property type="project" value="TreeGrafter"/>
</dbReference>
<dbReference type="InterPro" id="IPR036322">
    <property type="entry name" value="WD40_repeat_dom_sf"/>
</dbReference>
<evidence type="ECO:0000313" key="3">
    <source>
        <dbReference type="EMBL" id="CAH3887066.1"/>
    </source>
</evidence>
<dbReference type="SUPFAM" id="SSF50978">
    <property type="entry name" value="WD40 repeat-like"/>
    <property type="match status" value="1"/>
</dbReference>
<dbReference type="EMBL" id="CALOZG010000001">
    <property type="protein sequence ID" value="CAH3887066.1"/>
    <property type="molecule type" value="Genomic_DNA"/>
</dbReference>
<keyword evidence="4" id="KW-1185">Reference proteome</keyword>
<sequence>MMARISRWLDVEVGTSEIRMNTLPCNISLMDLINDNEFKLLVGDMGIGNESPKLKIFRGTMQISDIVLPDIPLGVVGFYASETMPRPPPLVAVAFGSCVYIYRNLKLFYKYHLPSNKIEESETEIWVKLKHSANEDTVIKLSMDLQGLPHNLCCQSKIFLQMSTEQKLEYLDSVEVPQKELTELACLTTMKMKSTEKMAVSCLIVGTEDGEIVVLDPHTFTEVTKAKINTVKSQPHQIVATGLFNIDYRITVATRNKCVCILKRDWKEGRQLFRTDDHIIAIEVMEFDKSIMVICCDKTFSCYSKKGNKQWWLQLDCRPVAITQVPVTHLGVTLVAVSLVSGHLNLYDGKAKRDSMFVRDIASVIKFGQLGQEEHVFTIITSTGNLMLKILRRTANFTAHAAGIETSSPPIGKPWLIPKKSKLFLEQSMRERENAKAMHVTFHHELNRLRLVAGKTLLEAYTKSDNALGLGALEPVRLAAEVQGLGPIFRMTLSIENTSRDRAVIGLSVLFHTYATSYKVTNPYIKIPLLTPGSKLKFPTKVEEIFTNVNPDIFFRTITGQTEGAMIKVLLLKEGKSNPVLSAVVQMPPTDPMMVPYDKIQATGFVE</sequence>
<evidence type="ECO:0000313" key="4">
    <source>
        <dbReference type="Proteomes" id="UP001152562"/>
    </source>
</evidence>
<dbReference type="PANTHER" id="PTHR20870">
    <property type="entry name" value="BARDET-BIEDL SYNDROME 1 PROTEIN"/>
    <property type="match status" value="1"/>
</dbReference>
<dbReference type="Proteomes" id="UP001152562">
    <property type="component" value="Unassembled WGS sequence"/>
</dbReference>
<feature type="domain" description="Bardet-Biedl syndrome 1 N-terminal" evidence="1">
    <location>
        <begin position="8"/>
        <end position="263"/>
    </location>
</feature>
<dbReference type="PANTHER" id="PTHR20870:SF0">
    <property type="entry name" value="BARDET-BIEDL SYNDROME 1 PROTEIN"/>
    <property type="match status" value="1"/>
</dbReference>
<evidence type="ECO:0000259" key="1">
    <source>
        <dbReference type="Pfam" id="PF14779"/>
    </source>
</evidence>
<proteinExistence type="predicted"/>
<dbReference type="GO" id="GO:0005119">
    <property type="term" value="F:smoothened binding"/>
    <property type="evidence" value="ECO:0007669"/>
    <property type="project" value="TreeGrafter"/>
</dbReference>
<organism evidence="3 4">
    <name type="scientific">Pieris brassicae</name>
    <name type="common">White butterfly</name>
    <name type="synonym">Large white butterfly</name>
    <dbReference type="NCBI Taxonomy" id="7116"/>
    <lineage>
        <taxon>Eukaryota</taxon>
        <taxon>Metazoa</taxon>
        <taxon>Ecdysozoa</taxon>
        <taxon>Arthropoda</taxon>
        <taxon>Hexapoda</taxon>
        <taxon>Insecta</taxon>
        <taxon>Pterygota</taxon>
        <taxon>Neoptera</taxon>
        <taxon>Endopterygota</taxon>
        <taxon>Lepidoptera</taxon>
        <taxon>Glossata</taxon>
        <taxon>Ditrysia</taxon>
        <taxon>Papilionoidea</taxon>
        <taxon>Pieridae</taxon>
        <taxon>Pierinae</taxon>
        <taxon>Pieris</taxon>
    </lineage>
</organism>
<gene>
    <name evidence="3" type="ORF">PIBRA_LOCUS730</name>
</gene>